<name>A0A0E9LSS3_9BACT</name>
<evidence type="ECO:0000259" key="1">
    <source>
        <dbReference type="Pfam" id="PF00005"/>
    </source>
</evidence>
<dbReference type="STRING" id="1236989.JCM15548_14738"/>
<dbReference type="RefSeq" id="WP_262487166.1">
    <property type="nucleotide sequence ID" value="NZ_BAZW01000126.1"/>
</dbReference>
<dbReference type="PANTHER" id="PTHR24220:SF470">
    <property type="entry name" value="CELL DIVISION ATP-BINDING PROTEIN FTSE"/>
    <property type="match status" value="1"/>
</dbReference>
<dbReference type="GO" id="GO:0005524">
    <property type="term" value="F:ATP binding"/>
    <property type="evidence" value="ECO:0007669"/>
    <property type="project" value="UniProtKB-KW"/>
</dbReference>
<sequence length="97" mass="11068">MPHQLSGGEQQRIAIARALLNKPDLILADEPTGNLDPDTSDELMKLLHQICKDGKTVIMATHNYNLIKKFPGRTIRCEDTRLSEKHQEEIDFDQMIL</sequence>
<evidence type="ECO:0000313" key="2">
    <source>
        <dbReference type="EMBL" id="GAO27875.1"/>
    </source>
</evidence>
<protein>
    <submittedName>
        <fullName evidence="2">Cell division transporter, ATP-binding protein FtsE</fullName>
    </submittedName>
</protein>
<keyword evidence="2" id="KW-0067">ATP-binding</keyword>
<dbReference type="EMBL" id="BAZW01000126">
    <property type="protein sequence ID" value="GAO27875.1"/>
    <property type="molecule type" value="Genomic_DNA"/>
</dbReference>
<dbReference type="GO" id="GO:0022857">
    <property type="term" value="F:transmembrane transporter activity"/>
    <property type="evidence" value="ECO:0007669"/>
    <property type="project" value="TreeGrafter"/>
</dbReference>
<organism evidence="2 3">
    <name type="scientific">Geofilum rubicundum JCM 15548</name>
    <dbReference type="NCBI Taxonomy" id="1236989"/>
    <lineage>
        <taxon>Bacteria</taxon>
        <taxon>Pseudomonadati</taxon>
        <taxon>Bacteroidota</taxon>
        <taxon>Bacteroidia</taxon>
        <taxon>Marinilabiliales</taxon>
        <taxon>Marinilabiliaceae</taxon>
        <taxon>Geofilum</taxon>
    </lineage>
</organism>
<dbReference type="Gene3D" id="3.40.50.300">
    <property type="entry name" value="P-loop containing nucleotide triphosphate hydrolases"/>
    <property type="match status" value="1"/>
</dbReference>
<gene>
    <name evidence="2" type="ORF">JCM15548_14738</name>
</gene>
<dbReference type="Proteomes" id="UP000032900">
    <property type="component" value="Unassembled WGS sequence"/>
</dbReference>
<dbReference type="InterPro" id="IPR003439">
    <property type="entry name" value="ABC_transporter-like_ATP-bd"/>
</dbReference>
<dbReference type="AlphaFoldDB" id="A0A0E9LSS3"/>
<dbReference type="InterPro" id="IPR027417">
    <property type="entry name" value="P-loop_NTPase"/>
</dbReference>
<keyword evidence="2" id="KW-0131">Cell cycle</keyword>
<dbReference type="GO" id="GO:0051301">
    <property type="term" value="P:cell division"/>
    <property type="evidence" value="ECO:0007669"/>
    <property type="project" value="UniProtKB-KW"/>
</dbReference>
<comment type="caution">
    <text evidence="2">The sequence shown here is derived from an EMBL/GenBank/DDBJ whole genome shotgun (WGS) entry which is preliminary data.</text>
</comment>
<keyword evidence="2" id="KW-0547">Nucleotide-binding</keyword>
<keyword evidence="2" id="KW-0132">Cell division</keyword>
<dbReference type="GO" id="GO:0016887">
    <property type="term" value="F:ATP hydrolysis activity"/>
    <property type="evidence" value="ECO:0007669"/>
    <property type="project" value="InterPro"/>
</dbReference>
<dbReference type="GO" id="GO:0005886">
    <property type="term" value="C:plasma membrane"/>
    <property type="evidence" value="ECO:0007669"/>
    <property type="project" value="TreeGrafter"/>
</dbReference>
<evidence type="ECO:0000313" key="3">
    <source>
        <dbReference type="Proteomes" id="UP000032900"/>
    </source>
</evidence>
<keyword evidence="3" id="KW-1185">Reference proteome</keyword>
<reference evidence="2 3" key="1">
    <citation type="journal article" date="2015" name="Microbes Environ.">
        <title>Distribution and evolution of nitrogen fixation genes in the phylum bacteroidetes.</title>
        <authorList>
            <person name="Inoue J."/>
            <person name="Oshima K."/>
            <person name="Suda W."/>
            <person name="Sakamoto M."/>
            <person name="Iino T."/>
            <person name="Noda S."/>
            <person name="Hongoh Y."/>
            <person name="Hattori M."/>
            <person name="Ohkuma M."/>
        </authorList>
    </citation>
    <scope>NUCLEOTIDE SEQUENCE [LARGE SCALE GENOMIC DNA]</scope>
    <source>
        <strain evidence="2">JCM 15548</strain>
    </source>
</reference>
<dbReference type="InterPro" id="IPR015854">
    <property type="entry name" value="ABC_transpr_LolD-like"/>
</dbReference>
<dbReference type="SUPFAM" id="SSF52540">
    <property type="entry name" value="P-loop containing nucleoside triphosphate hydrolases"/>
    <property type="match status" value="1"/>
</dbReference>
<dbReference type="PANTHER" id="PTHR24220">
    <property type="entry name" value="IMPORT ATP-BINDING PROTEIN"/>
    <property type="match status" value="1"/>
</dbReference>
<accession>A0A0E9LSS3</accession>
<feature type="domain" description="ABC transporter" evidence="1">
    <location>
        <begin position="2"/>
        <end position="32"/>
    </location>
</feature>
<proteinExistence type="predicted"/>
<dbReference type="Pfam" id="PF00005">
    <property type="entry name" value="ABC_tran"/>
    <property type="match status" value="1"/>
</dbReference>